<evidence type="ECO:0000256" key="1">
    <source>
        <dbReference type="PROSITE-ProRule" id="PRU00339"/>
    </source>
</evidence>
<keyword evidence="2" id="KW-0812">Transmembrane</keyword>
<feature type="transmembrane region" description="Helical" evidence="2">
    <location>
        <begin position="365"/>
        <end position="381"/>
    </location>
</feature>
<dbReference type="InterPro" id="IPR011990">
    <property type="entry name" value="TPR-like_helical_dom_sf"/>
</dbReference>
<comment type="caution">
    <text evidence="3">The sequence shown here is derived from an EMBL/GenBank/DDBJ whole genome shotgun (WGS) entry which is preliminary data.</text>
</comment>
<name>A0ABT5VSS7_9BACT</name>
<feature type="transmembrane region" description="Helical" evidence="2">
    <location>
        <begin position="343"/>
        <end position="359"/>
    </location>
</feature>
<dbReference type="Pfam" id="PF13181">
    <property type="entry name" value="TPR_8"/>
    <property type="match status" value="2"/>
</dbReference>
<proteinExistence type="predicted"/>
<keyword evidence="2" id="KW-0472">Membrane</keyword>
<dbReference type="InterPro" id="IPR019734">
    <property type="entry name" value="TPR_rpt"/>
</dbReference>
<dbReference type="SMART" id="SM00028">
    <property type="entry name" value="TPR"/>
    <property type="match status" value="5"/>
</dbReference>
<keyword evidence="4" id="KW-1185">Reference proteome</keyword>
<evidence type="ECO:0000313" key="4">
    <source>
        <dbReference type="Proteomes" id="UP001528920"/>
    </source>
</evidence>
<feature type="transmembrane region" description="Helical" evidence="2">
    <location>
        <begin position="393"/>
        <end position="416"/>
    </location>
</feature>
<dbReference type="PROSITE" id="PS50293">
    <property type="entry name" value="TPR_REGION"/>
    <property type="match status" value="1"/>
</dbReference>
<feature type="repeat" description="TPR" evidence="1">
    <location>
        <begin position="236"/>
        <end position="269"/>
    </location>
</feature>
<feature type="repeat" description="TPR" evidence="1">
    <location>
        <begin position="132"/>
        <end position="165"/>
    </location>
</feature>
<dbReference type="PANTHER" id="PTHR44523:SF1">
    <property type="entry name" value="TETRATRICOPEPTIDE REPEAT PROTEIN 13"/>
    <property type="match status" value="1"/>
</dbReference>
<dbReference type="Proteomes" id="UP001528920">
    <property type="component" value="Unassembled WGS sequence"/>
</dbReference>
<keyword evidence="1" id="KW-0802">TPR repeat</keyword>
<dbReference type="PROSITE" id="PS50005">
    <property type="entry name" value="TPR"/>
    <property type="match status" value="3"/>
</dbReference>
<reference evidence="3 4" key="1">
    <citation type="submission" date="2022-01" db="EMBL/GenBank/DDBJ databases">
        <title>Labilibaculum sp. nov, a marine bacterium isolated from Antarctica.</title>
        <authorList>
            <person name="Dai W."/>
        </authorList>
    </citation>
    <scope>NUCLEOTIDE SEQUENCE [LARGE SCALE GENOMIC DNA]</scope>
    <source>
        <strain evidence="3 4">DW002</strain>
    </source>
</reference>
<dbReference type="PANTHER" id="PTHR44523">
    <property type="entry name" value="TETRATRICOPEPTIDE REPEAT PROTEIN 13"/>
    <property type="match status" value="1"/>
</dbReference>
<feature type="transmembrane region" description="Helical" evidence="2">
    <location>
        <begin position="312"/>
        <end position="331"/>
    </location>
</feature>
<feature type="repeat" description="TPR" evidence="1">
    <location>
        <begin position="64"/>
        <end position="97"/>
    </location>
</feature>
<dbReference type="RefSeq" id="WP_275109805.1">
    <property type="nucleotide sequence ID" value="NZ_JAKJSC010000001.1"/>
</dbReference>
<dbReference type="Pfam" id="PF13414">
    <property type="entry name" value="TPR_11"/>
    <property type="match status" value="1"/>
</dbReference>
<dbReference type="PROSITE" id="PS51257">
    <property type="entry name" value="PROKAR_LIPOPROTEIN"/>
    <property type="match status" value="1"/>
</dbReference>
<dbReference type="Gene3D" id="1.25.40.10">
    <property type="entry name" value="Tetratricopeptide repeat domain"/>
    <property type="match status" value="3"/>
</dbReference>
<dbReference type="EMBL" id="JAKJSC010000001">
    <property type="protein sequence ID" value="MDE5418480.1"/>
    <property type="molecule type" value="Genomic_DNA"/>
</dbReference>
<evidence type="ECO:0000256" key="2">
    <source>
        <dbReference type="SAM" id="Phobius"/>
    </source>
</evidence>
<protein>
    <submittedName>
        <fullName evidence="3">Tetratricopeptide repeat protein</fullName>
    </submittedName>
</protein>
<keyword evidence="2" id="KW-1133">Transmembrane helix</keyword>
<dbReference type="SUPFAM" id="SSF48452">
    <property type="entry name" value="TPR-like"/>
    <property type="match status" value="2"/>
</dbReference>
<evidence type="ECO:0000313" key="3">
    <source>
        <dbReference type="EMBL" id="MDE5418480.1"/>
    </source>
</evidence>
<accession>A0ABT5VSS7</accession>
<organism evidence="3 4">
    <name type="scientific">Paralabilibaculum antarcticum</name>
    <dbReference type="NCBI Taxonomy" id="2912572"/>
    <lineage>
        <taxon>Bacteria</taxon>
        <taxon>Pseudomonadati</taxon>
        <taxon>Bacteroidota</taxon>
        <taxon>Bacteroidia</taxon>
        <taxon>Marinilabiliales</taxon>
        <taxon>Marinifilaceae</taxon>
        <taxon>Paralabilibaculum</taxon>
    </lineage>
</organism>
<gene>
    <name evidence="3" type="ORF">L3049_10710</name>
</gene>
<sequence length="473" mass="54976">MKNIVLLVTIMLLISSCGDKRTSEEKIIEYNKLYIEAFGFYGNNNFEAAIEKLTIANEITDTIEKSFRLRAQCYFELGDFDNSIDDYTDAIELVGEASSAYKNRAIVNIAAEEEEDFIEDINNYLKFHKRDAEAYTLRGDYFLENKEYEDAIKNYTNALDVEPSDARLYLKRGNVYSLIGNDERSISDLEEFVQLSGDDGNSSVYFKKGCLYINTEQYAKALEDFSKIPVSDKLNNKVFVYKGICYSALGDYKNAIVNFSDHLSCNPKDYDVLKKRAEVYSMIGDTQKSYDDSQAAATIVWKNKGFFYKYKYFLFYLFVYIIVGLFIIVKNEYTFDNLQTKKVYSYFAWSFLFGGYLVALRSYRYILFSLVLFALLLYNNYEIVSYLPDIRLFFYSIEPTLINICMLILLVVMLLYDVLTIPYQVKLSNYKVQKGINNEDVIKRAEKIKNIKHSVAKLTPEFESLKLEQNELN</sequence>